<dbReference type="PANTHER" id="PTHR30028:SF0">
    <property type="entry name" value="PROTEIN ALUMINUM SENSITIVE 3"/>
    <property type="match status" value="1"/>
</dbReference>
<dbReference type="InterPro" id="IPR005226">
    <property type="entry name" value="UPF0014_fam"/>
</dbReference>
<dbReference type="Proteomes" id="UP000280296">
    <property type="component" value="Unassembled WGS sequence"/>
</dbReference>
<comment type="similarity">
    <text evidence="2">Belongs to the UPF0014 family.</text>
</comment>
<comment type="caution">
    <text evidence="7">The sequence shown here is derived from an EMBL/GenBank/DDBJ whole genome shotgun (WGS) entry which is preliminary data.</text>
</comment>
<dbReference type="AlphaFoldDB" id="A0A432MLG2"/>
<evidence type="ECO:0000256" key="4">
    <source>
        <dbReference type="ARBA" id="ARBA00022989"/>
    </source>
</evidence>
<organism evidence="7 8">
    <name type="scientific">Tautonia sociabilis</name>
    <dbReference type="NCBI Taxonomy" id="2080755"/>
    <lineage>
        <taxon>Bacteria</taxon>
        <taxon>Pseudomonadati</taxon>
        <taxon>Planctomycetota</taxon>
        <taxon>Planctomycetia</taxon>
        <taxon>Isosphaerales</taxon>
        <taxon>Isosphaeraceae</taxon>
        <taxon>Tautonia</taxon>
    </lineage>
</organism>
<evidence type="ECO:0000256" key="3">
    <source>
        <dbReference type="ARBA" id="ARBA00022692"/>
    </source>
</evidence>
<name>A0A432MLG2_9BACT</name>
<sequence>MDKPYIELSYWQVGLAALLILVNGGISLMLRLDIERRLLVAGFRTVAQLLLVGLVLQWVFRVGRWYIILGLLAAMTVVAGVSAVRRVHVRYPGIWLSSLISIWASSWLMGALAVFVIVPVEPWYSPQYAIPLLGMILGNTLSGISLGLDRLGGELGGSRPQVEALLALGATRWEAARGPLQQAVRTGMIPIINSMMVAGVVSLPGMMTGQLLAGVDPIEAVKYQIIIMFLIASGTALGTVGVVLLSYKRLFNDDHQFLYQLVREHP</sequence>
<reference evidence="7 8" key="1">
    <citation type="submission" date="2018-12" db="EMBL/GenBank/DDBJ databases">
        <authorList>
            <person name="Toschakov S.V."/>
        </authorList>
    </citation>
    <scope>NUCLEOTIDE SEQUENCE [LARGE SCALE GENOMIC DNA]</scope>
    <source>
        <strain evidence="7 8">GM2012</strain>
    </source>
</reference>
<accession>A0A432MLG2</accession>
<feature type="transmembrane region" description="Helical" evidence="6">
    <location>
        <begin position="225"/>
        <end position="247"/>
    </location>
</feature>
<evidence type="ECO:0000313" key="8">
    <source>
        <dbReference type="Proteomes" id="UP000280296"/>
    </source>
</evidence>
<dbReference type="GO" id="GO:0005886">
    <property type="term" value="C:plasma membrane"/>
    <property type="evidence" value="ECO:0007669"/>
    <property type="project" value="TreeGrafter"/>
</dbReference>
<evidence type="ECO:0000256" key="1">
    <source>
        <dbReference type="ARBA" id="ARBA00004141"/>
    </source>
</evidence>
<keyword evidence="5 6" id="KW-0472">Membrane</keyword>
<feature type="transmembrane region" description="Helical" evidence="6">
    <location>
        <begin position="129"/>
        <end position="148"/>
    </location>
</feature>
<gene>
    <name evidence="7" type="primary">fetB</name>
    <name evidence="7" type="ORF">TsocGM_09355</name>
</gene>
<feature type="transmembrane region" description="Helical" evidence="6">
    <location>
        <begin position="65"/>
        <end position="84"/>
    </location>
</feature>
<feature type="transmembrane region" description="Helical" evidence="6">
    <location>
        <begin position="96"/>
        <end position="117"/>
    </location>
</feature>
<dbReference type="PANTHER" id="PTHR30028">
    <property type="entry name" value="UPF0014 INNER MEMBRANE PROTEIN YBBM-RELATED"/>
    <property type="match status" value="1"/>
</dbReference>
<dbReference type="RefSeq" id="WP_126725048.1">
    <property type="nucleotide sequence ID" value="NZ_RYZH01000015.1"/>
</dbReference>
<protein>
    <submittedName>
        <fullName evidence="7">Iron export ABC transporter permease subunit FetB</fullName>
    </submittedName>
</protein>
<evidence type="ECO:0000256" key="2">
    <source>
        <dbReference type="ARBA" id="ARBA00005268"/>
    </source>
</evidence>
<comment type="subcellular location">
    <subcellularLocation>
        <location evidence="1">Membrane</location>
        <topology evidence="1">Multi-pass membrane protein</topology>
    </subcellularLocation>
</comment>
<feature type="transmembrane region" description="Helical" evidence="6">
    <location>
        <begin position="38"/>
        <end position="59"/>
    </location>
</feature>
<reference evidence="7 8" key="2">
    <citation type="submission" date="2019-01" db="EMBL/GenBank/DDBJ databases">
        <title>Tautonia sociabilis, a novel thermotolerant planctomycete of Isosphaeraceae family, isolated from a 4000 m deep subterranean habitat.</title>
        <authorList>
            <person name="Kovaleva O.L."/>
            <person name="Elcheninov A.G."/>
            <person name="Van Heerden E."/>
            <person name="Toshchakov S.V."/>
            <person name="Novikov A."/>
            <person name="Bonch-Osmolovskaya E.A."/>
            <person name="Kublanov I.V."/>
        </authorList>
    </citation>
    <scope>NUCLEOTIDE SEQUENCE [LARGE SCALE GENOMIC DNA]</scope>
    <source>
        <strain evidence="7 8">GM2012</strain>
    </source>
</reference>
<evidence type="ECO:0000256" key="6">
    <source>
        <dbReference type="SAM" id="Phobius"/>
    </source>
</evidence>
<evidence type="ECO:0000313" key="7">
    <source>
        <dbReference type="EMBL" id="RUL87928.1"/>
    </source>
</evidence>
<feature type="transmembrane region" description="Helical" evidence="6">
    <location>
        <begin position="191"/>
        <end position="213"/>
    </location>
</feature>
<keyword evidence="3 6" id="KW-0812">Transmembrane</keyword>
<proteinExistence type="inferred from homology"/>
<dbReference type="Pfam" id="PF03649">
    <property type="entry name" value="UPF0014"/>
    <property type="match status" value="1"/>
</dbReference>
<keyword evidence="8" id="KW-1185">Reference proteome</keyword>
<feature type="transmembrane region" description="Helical" evidence="6">
    <location>
        <begin position="12"/>
        <end position="31"/>
    </location>
</feature>
<keyword evidence="4 6" id="KW-1133">Transmembrane helix</keyword>
<dbReference type="OrthoDB" id="9791807at2"/>
<dbReference type="EMBL" id="RYZH01000015">
    <property type="protein sequence ID" value="RUL87928.1"/>
    <property type="molecule type" value="Genomic_DNA"/>
</dbReference>
<evidence type="ECO:0000256" key="5">
    <source>
        <dbReference type="ARBA" id="ARBA00023136"/>
    </source>
</evidence>